<proteinExistence type="predicted"/>
<dbReference type="EMBL" id="GBXM01030553">
    <property type="protein sequence ID" value="JAH78024.1"/>
    <property type="molecule type" value="Transcribed_RNA"/>
</dbReference>
<name>A0A0E9VIQ8_ANGAN</name>
<reference evidence="1" key="1">
    <citation type="submission" date="2014-11" db="EMBL/GenBank/DDBJ databases">
        <authorList>
            <person name="Amaro Gonzalez C."/>
        </authorList>
    </citation>
    <scope>NUCLEOTIDE SEQUENCE</scope>
</reference>
<evidence type="ECO:0000313" key="1">
    <source>
        <dbReference type="EMBL" id="JAH78024.1"/>
    </source>
</evidence>
<protein>
    <submittedName>
        <fullName evidence="1">Uncharacterized protein</fullName>
    </submittedName>
</protein>
<accession>A0A0E9VIQ8</accession>
<dbReference type="AlphaFoldDB" id="A0A0E9VIQ8"/>
<reference evidence="1" key="2">
    <citation type="journal article" date="2015" name="Fish Shellfish Immunol.">
        <title>Early steps in the European eel (Anguilla anguilla)-Vibrio vulnificus interaction in the gills: Role of the RtxA13 toxin.</title>
        <authorList>
            <person name="Callol A."/>
            <person name="Pajuelo D."/>
            <person name="Ebbesson L."/>
            <person name="Teles M."/>
            <person name="MacKenzie S."/>
            <person name="Amaro C."/>
        </authorList>
    </citation>
    <scope>NUCLEOTIDE SEQUENCE</scope>
</reference>
<sequence>MLLLPLGCYFSGCNFESICAKPAVFLSSGVSLLVQYSELETLFVCK</sequence>
<organism evidence="1">
    <name type="scientific">Anguilla anguilla</name>
    <name type="common">European freshwater eel</name>
    <name type="synonym">Muraena anguilla</name>
    <dbReference type="NCBI Taxonomy" id="7936"/>
    <lineage>
        <taxon>Eukaryota</taxon>
        <taxon>Metazoa</taxon>
        <taxon>Chordata</taxon>
        <taxon>Craniata</taxon>
        <taxon>Vertebrata</taxon>
        <taxon>Euteleostomi</taxon>
        <taxon>Actinopterygii</taxon>
        <taxon>Neopterygii</taxon>
        <taxon>Teleostei</taxon>
        <taxon>Anguilliformes</taxon>
        <taxon>Anguillidae</taxon>
        <taxon>Anguilla</taxon>
    </lineage>
</organism>